<dbReference type="NCBIfam" id="NF002328">
    <property type="entry name" value="PRK01286.1-3"/>
    <property type="match status" value="1"/>
</dbReference>
<dbReference type="InterPro" id="IPR003607">
    <property type="entry name" value="HD/PDEase_dom"/>
</dbReference>
<dbReference type="CDD" id="cd00077">
    <property type="entry name" value="HDc"/>
    <property type="match status" value="1"/>
</dbReference>
<evidence type="ECO:0000256" key="1">
    <source>
        <dbReference type="ARBA" id="ARBA00022801"/>
    </source>
</evidence>
<name>A0A381VG91_9ZZZZ</name>
<feature type="non-terminal residue" evidence="3">
    <location>
        <position position="1"/>
    </location>
</feature>
<accession>A0A381VG91</accession>
<dbReference type="HAMAP" id="MF_01212">
    <property type="entry name" value="dGTPase_type2"/>
    <property type="match status" value="1"/>
</dbReference>
<reference evidence="3" key="1">
    <citation type="submission" date="2018-05" db="EMBL/GenBank/DDBJ databases">
        <authorList>
            <person name="Lanie J.A."/>
            <person name="Ng W.-L."/>
            <person name="Kazmierczak K.M."/>
            <person name="Andrzejewski T.M."/>
            <person name="Davidsen T.M."/>
            <person name="Wayne K.J."/>
            <person name="Tettelin H."/>
            <person name="Glass J.I."/>
            <person name="Rusch D."/>
            <person name="Podicherti R."/>
            <person name="Tsui H.-C.T."/>
            <person name="Winkler M.E."/>
        </authorList>
    </citation>
    <scope>NUCLEOTIDE SEQUENCE</scope>
</reference>
<organism evidence="3">
    <name type="scientific">marine metagenome</name>
    <dbReference type="NCBI Taxonomy" id="408172"/>
    <lineage>
        <taxon>unclassified sequences</taxon>
        <taxon>metagenomes</taxon>
        <taxon>ecological metagenomes</taxon>
    </lineage>
</organism>
<dbReference type="NCBIfam" id="NF002326">
    <property type="entry name" value="PRK01286.1-1"/>
    <property type="match status" value="1"/>
</dbReference>
<dbReference type="SMART" id="SM00471">
    <property type="entry name" value="HDc"/>
    <property type="match status" value="1"/>
</dbReference>
<dbReference type="PANTHER" id="PTHR35795:SF1">
    <property type="entry name" value="BIS(5'-NUCLEOSYL)-TETRAPHOSPHATASE, SYMMETRICAL"/>
    <property type="match status" value="1"/>
</dbReference>
<dbReference type="InterPro" id="IPR006674">
    <property type="entry name" value="HD_domain"/>
</dbReference>
<sequence length="399" mass="46400">VIILKRKAIYSSDCDNSRGRLFIEDESKYRTSFQRDKDRVIHSEHFRLLKHKTQVFVAHTEDYYRTRLTHSLEVSQIARTISRKLNLDEDLSEVLALAHDIGHPPFAHSGEEVLNECMHHYGGFDHNSQTLKILTKLEKKYPSFDGLNLTWETLEGVLKHNGPLITNNKKEGDIPKIISDYIKIHDLEIHTFPSLEAQIASLSDDIAYNNHDIDDGFRAKFFNLKDLSDIPIIDKIQKNITKEFVGINESMCIQELVRRLIGYMVDDLINETNNNLKKLNPMSVEDIRNHNKRIASFSIKLVEQDKILRKFLREKMYNHPSLSKDRIKSRKIIRELFSGLMENTLLLPTNIQEICDKKDKTKIAYVICDYIASMTDRSIIENHAKITGTNEFTDQEYLV</sequence>
<dbReference type="PROSITE" id="PS51831">
    <property type="entry name" value="HD"/>
    <property type="match status" value="1"/>
</dbReference>
<evidence type="ECO:0000259" key="2">
    <source>
        <dbReference type="PROSITE" id="PS51831"/>
    </source>
</evidence>
<dbReference type="InterPro" id="IPR051094">
    <property type="entry name" value="Diverse_Catalytic_Enzymes"/>
</dbReference>
<dbReference type="GO" id="GO:0016793">
    <property type="term" value="F:triphosphoric monoester hydrolase activity"/>
    <property type="evidence" value="ECO:0007669"/>
    <property type="project" value="InterPro"/>
</dbReference>
<keyword evidence="1" id="KW-0378">Hydrolase</keyword>
<dbReference type="InterPro" id="IPR026875">
    <property type="entry name" value="PHydrolase_assoc_dom"/>
</dbReference>
<dbReference type="SUPFAM" id="SSF109604">
    <property type="entry name" value="HD-domain/PDEase-like"/>
    <property type="match status" value="1"/>
</dbReference>
<dbReference type="NCBIfam" id="TIGR01353">
    <property type="entry name" value="dGTP_triPase"/>
    <property type="match status" value="1"/>
</dbReference>
<dbReference type="InterPro" id="IPR023023">
    <property type="entry name" value="dNTPase_2"/>
</dbReference>
<protein>
    <recommendedName>
        <fullName evidence="2">HD domain-containing protein</fullName>
    </recommendedName>
</protein>
<proteinExistence type="inferred from homology"/>
<dbReference type="EMBL" id="UINC01008738">
    <property type="protein sequence ID" value="SVA39292.1"/>
    <property type="molecule type" value="Genomic_DNA"/>
</dbReference>
<dbReference type="InterPro" id="IPR006261">
    <property type="entry name" value="dGTPase"/>
</dbReference>
<dbReference type="Pfam" id="PF01966">
    <property type="entry name" value="HD"/>
    <property type="match status" value="1"/>
</dbReference>
<dbReference type="AlphaFoldDB" id="A0A381VG91"/>
<dbReference type="Gene3D" id="1.10.3210.10">
    <property type="entry name" value="Hypothetical protein af1432"/>
    <property type="match status" value="1"/>
</dbReference>
<feature type="domain" description="HD" evidence="2">
    <location>
        <begin position="67"/>
        <end position="209"/>
    </location>
</feature>
<gene>
    <name evidence="3" type="ORF">METZ01_LOCUS92146</name>
</gene>
<evidence type="ECO:0000313" key="3">
    <source>
        <dbReference type="EMBL" id="SVA39292.1"/>
    </source>
</evidence>
<dbReference type="PANTHER" id="PTHR35795">
    <property type="entry name" value="SLR1885 PROTEIN"/>
    <property type="match status" value="1"/>
</dbReference>
<dbReference type="Pfam" id="PF13286">
    <property type="entry name" value="HD_assoc"/>
    <property type="match status" value="1"/>
</dbReference>